<reference evidence="3 4" key="1">
    <citation type="submission" date="2021-05" db="EMBL/GenBank/DDBJ databases">
        <title>Genome Assembly of Synthetic Allotetraploid Brassica napus Reveals Homoeologous Exchanges between Subgenomes.</title>
        <authorList>
            <person name="Davis J.T."/>
        </authorList>
    </citation>
    <scope>NUCLEOTIDE SEQUENCE [LARGE SCALE GENOMIC DNA]</scope>
    <source>
        <strain evidence="4">cv. Da-Ae</strain>
        <tissue evidence="3">Seedling</tissue>
    </source>
</reference>
<evidence type="ECO:0000313" key="3">
    <source>
        <dbReference type="EMBL" id="KAH0894823.1"/>
    </source>
</evidence>
<proteinExistence type="predicted"/>
<protein>
    <recommendedName>
        <fullName evidence="2">Zinc knuckle CX2CX4HX4C domain-containing protein</fullName>
    </recommendedName>
</protein>
<dbReference type="EMBL" id="JAGKQM010000013">
    <property type="protein sequence ID" value="KAH0894823.1"/>
    <property type="molecule type" value="Genomic_DNA"/>
</dbReference>
<keyword evidence="4" id="KW-1185">Reference proteome</keyword>
<feature type="region of interest" description="Disordered" evidence="1">
    <location>
        <begin position="93"/>
        <end position="132"/>
    </location>
</feature>
<dbReference type="Pfam" id="PF14392">
    <property type="entry name" value="zf-CCHC_4"/>
    <property type="match status" value="1"/>
</dbReference>
<evidence type="ECO:0000256" key="1">
    <source>
        <dbReference type="SAM" id="MobiDB-lite"/>
    </source>
</evidence>
<dbReference type="InterPro" id="IPR025836">
    <property type="entry name" value="Zn_knuckle_CX2CX4HX4C"/>
</dbReference>
<feature type="domain" description="Zinc knuckle CX2CX4HX4C" evidence="2">
    <location>
        <begin position="61"/>
        <end position="94"/>
    </location>
</feature>
<organism evidence="3 4">
    <name type="scientific">Brassica napus</name>
    <name type="common">Rape</name>
    <dbReference type="NCBI Taxonomy" id="3708"/>
    <lineage>
        <taxon>Eukaryota</taxon>
        <taxon>Viridiplantae</taxon>
        <taxon>Streptophyta</taxon>
        <taxon>Embryophyta</taxon>
        <taxon>Tracheophyta</taxon>
        <taxon>Spermatophyta</taxon>
        <taxon>Magnoliopsida</taxon>
        <taxon>eudicotyledons</taxon>
        <taxon>Gunneridae</taxon>
        <taxon>Pentapetalae</taxon>
        <taxon>rosids</taxon>
        <taxon>malvids</taxon>
        <taxon>Brassicales</taxon>
        <taxon>Brassicaceae</taxon>
        <taxon>Brassiceae</taxon>
        <taxon>Brassica</taxon>
    </lineage>
</organism>
<feature type="compositionally biased region" description="Polar residues" evidence="1">
    <location>
        <begin position="119"/>
        <end position="132"/>
    </location>
</feature>
<comment type="caution">
    <text evidence="3">The sequence shown here is derived from an EMBL/GenBank/DDBJ whole genome shotgun (WGS) entry which is preliminary data.</text>
</comment>
<sequence>MGRRLSAEEKGKVIASNPSGFPRLRMGAPDFDPSDLIKDNMLTLGDGRWSETADMEASMDYDSGEESIISLHYENLGNHCSICYRLSHLQSHCPERPAAPTTHQTETNGLAHYSRPRDTTSTNHSGTSWNDW</sequence>
<accession>A0ABQ8AQU3</accession>
<evidence type="ECO:0000259" key="2">
    <source>
        <dbReference type="Pfam" id="PF14392"/>
    </source>
</evidence>
<name>A0ABQ8AQU3_BRANA</name>
<dbReference type="Proteomes" id="UP000824890">
    <property type="component" value="Unassembled WGS sequence"/>
</dbReference>
<evidence type="ECO:0000313" key="4">
    <source>
        <dbReference type="Proteomes" id="UP000824890"/>
    </source>
</evidence>
<gene>
    <name evidence="3" type="ORF">HID58_057252</name>
</gene>